<dbReference type="InterPro" id="IPR036986">
    <property type="entry name" value="S4_RNA-bd_sf"/>
</dbReference>
<evidence type="ECO:0000256" key="1">
    <source>
        <dbReference type="PROSITE-ProRule" id="PRU00182"/>
    </source>
</evidence>
<dbReference type="Gene3D" id="3.10.290.10">
    <property type="entry name" value="RNA-binding S4 domain"/>
    <property type="match status" value="1"/>
</dbReference>
<dbReference type="PROSITE" id="PS50889">
    <property type="entry name" value="S4"/>
    <property type="match status" value="1"/>
</dbReference>
<feature type="domain" description="RNA-binding S4" evidence="3">
    <location>
        <begin position="17"/>
        <end position="79"/>
    </location>
</feature>
<comment type="caution">
    <text evidence="4">The sequence shown here is derived from an EMBL/GenBank/DDBJ whole genome shotgun (WGS) entry which is preliminary data.</text>
</comment>
<dbReference type="CDD" id="cd00165">
    <property type="entry name" value="S4"/>
    <property type="match status" value="1"/>
</dbReference>
<organism evidence="4 5">
    <name type="scientific">Martelella alba</name>
    <dbReference type="NCBI Taxonomy" id="2590451"/>
    <lineage>
        <taxon>Bacteria</taxon>
        <taxon>Pseudomonadati</taxon>
        <taxon>Pseudomonadota</taxon>
        <taxon>Alphaproteobacteria</taxon>
        <taxon>Hyphomicrobiales</taxon>
        <taxon>Aurantimonadaceae</taxon>
        <taxon>Martelella</taxon>
    </lineage>
</organism>
<dbReference type="InterPro" id="IPR002942">
    <property type="entry name" value="S4_RNA-bd"/>
</dbReference>
<dbReference type="EMBL" id="VHLG01000002">
    <property type="protein sequence ID" value="TPW32529.1"/>
    <property type="molecule type" value="Genomic_DNA"/>
</dbReference>
<gene>
    <name evidence="4" type="ORF">FJU08_05940</name>
</gene>
<evidence type="ECO:0000313" key="4">
    <source>
        <dbReference type="EMBL" id="TPW32529.1"/>
    </source>
</evidence>
<protein>
    <submittedName>
        <fullName evidence="4">RNA-binding S4 domain-containing protein</fullName>
    </submittedName>
</protein>
<feature type="compositionally biased region" description="Basic and acidic residues" evidence="2">
    <location>
        <begin position="128"/>
        <end position="139"/>
    </location>
</feature>
<evidence type="ECO:0000256" key="2">
    <source>
        <dbReference type="SAM" id="MobiDB-lite"/>
    </source>
</evidence>
<accession>A0A506UGU7</accession>
<dbReference type="RefSeq" id="WP_141148039.1">
    <property type="nucleotide sequence ID" value="NZ_VHLG01000002.1"/>
</dbReference>
<dbReference type="AlphaFoldDB" id="A0A506UGU7"/>
<dbReference type="GO" id="GO:0003723">
    <property type="term" value="F:RNA binding"/>
    <property type="evidence" value="ECO:0007669"/>
    <property type="project" value="UniProtKB-KW"/>
</dbReference>
<sequence length="139" mass="15746">MARAEKTEIERAGGERQRIDKWLFFTRMVKSRSLAQKLIDSGHVKVNGQKIARSSIEISPGDRVGLTLERRDVVLVVVAPGNRRGPYEEAQRLYEDHSPPVPKRESLTPFEQAQRVAGSGRPTKKERRALDRLTGEDDL</sequence>
<name>A0A506UGU7_9HYPH</name>
<keyword evidence="5" id="KW-1185">Reference proteome</keyword>
<dbReference type="SUPFAM" id="SSF55174">
    <property type="entry name" value="Alpha-L RNA-binding motif"/>
    <property type="match status" value="1"/>
</dbReference>
<dbReference type="OrthoDB" id="9797176at2"/>
<keyword evidence="1" id="KW-0694">RNA-binding</keyword>
<evidence type="ECO:0000259" key="3">
    <source>
        <dbReference type="SMART" id="SM00363"/>
    </source>
</evidence>
<dbReference type="Proteomes" id="UP000318801">
    <property type="component" value="Unassembled WGS sequence"/>
</dbReference>
<evidence type="ECO:0000313" key="5">
    <source>
        <dbReference type="Proteomes" id="UP000318801"/>
    </source>
</evidence>
<feature type="region of interest" description="Disordered" evidence="2">
    <location>
        <begin position="86"/>
        <end position="139"/>
    </location>
</feature>
<dbReference type="Pfam" id="PF01479">
    <property type="entry name" value="S4"/>
    <property type="match status" value="1"/>
</dbReference>
<dbReference type="SMART" id="SM00363">
    <property type="entry name" value="S4"/>
    <property type="match status" value="1"/>
</dbReference>
<reference evidence="4 5" key="1">
    <citation type="submission" date="2019-06" db="EMBL/GenBank/DDBJ databases">
        <authorList>
            <person name="Li M."/>
        </authorList>
    </citation>
    <scope>NUCLEOTIDE SEQUENCE [LARGE SCALE GENOMIC DNA]</scope>
    <source>
        <strain evidence="4 5">BGMRC2036</strain>
    </source>
</reference>
<proteinExistence type="predicted"/>
<feature type="compositionally biased region" description="Basic and acidic residues" evidence="2">
    <location>
        <begin position="86"/>
        <end position="106"/>
    </location>
</feature>